<evidence type="ECO:0000256" key="3">
    <source>
        <dbReference type="SAM" id="Coils"/>
    </source>
</evidence>
<dbReference type="InterPro" id="IPR011989">
    <property type="entry name" value="ARM-like"/>
</dbReference>
<dbReference type="Gene3D" id="1.25.10.10">
    <property type="entry name" value="Leucine-rich Repeat Variant"/>
    <property type="match status" value="1"/>
</dbReference>
<dbReference type="AlphaFoldDB" id="A0A1U7LTF4"/>
<dbReference type="Pfam" id="PF00806">
    <property type="entry name" value="PUF"/>
    <property type="match status" value="8"/>
</dbReference>
<feature type="coiled-coil region" evidence="3">
    <location>
        <begin position="39"/>
        <end position="66"/>
    </location>
</feature>
<evidence type="ECO:0000259" key="4">
    <source>
        <dbReference type="PROSITE" id="PS50303"/>
    </source>
</evidence>
<dbReference type="OrthoDB" id="668540at2759"/>
<dbReference type="InterPro" id="IPR033133">
    <property type="entry name" value="PUM-HD"/>
</dbReference>
<gene>
    <name evidence="5" type="ORF">NEOLI_005223</name>
</gene>
<dbReference type="SMART" id="SM00025">
    <property type="entry name" value="Pumilio"/>
    <property type="match status" value="8"/>
</dbReference>
<dbReference type="PANTHER" id="PTHR12537:SF48">
    <property type="entry name" value="MEIOTIC COILED-COIL PROTEIN 2"/>
    <property type="match status" value="1"/>
</dbReference>
<keyword evidence="6" id="KW-1185">Reference proteome</keyword>
<dbReference type="SUPFAM" id="SSF48371">
    <property type="entry name" value="ARM repeat"/>
    <property type="match status" value="1"/>
</dbReference>
<dbReference type="Proteomes" id="UP000186594">
    <property type="component" value="Unassembled WGS sequence"/>
</dbReference>
<name>A0A1U7LTF4_NEOID</name>
<feature type="non-terminal residue" evidence="5">
    <location>
        <position position="1"/>
    </location>
</feature>
<feature type="repeat" description="Pumilio" evidence="2">
    <location>
        <begin position="288"/>
        <end position="324"/>
    </location>
</feature>
<reference evidence="5 6" key="1">
    <citation type="submission" date="2016-04" db="EMBL/GenBank/DDBJ databases">
        <title>Evolutionary innovation and constraint leading to complex multicellularity in the Ascomycota.</title>
        <authorList>
            <person name="Cisse O."/>
            <person name="Nguyen A."/>
            <person name="Hewitt D.A."/>
            <person name="Jedd G."/>
            <person name="Stajich J.E."/>
        </authorList>
    </citation>
    <scope>NUCLEOTIDE SEQUENCE [LARGE SCALE GENOMIC DNA]</scope>
    <source>
        <strain evidence="5 6">DAH-3</strain>
    </source>
</reference>
<comment type="caution">
    <text evidence="5">The sequence shown here is derived from an EMBL/GenBank/DDBJ whole genome shotgun (WGS) entry which is preliminary data.</text>
</comment>
<evidence type="ECO:0000256" key="1">
    <source>
        <dbReference type="ARBA" id="ARBA00022737"/>
    </source>
</evidence>
<dbReference type="InterPro" id="IPR016024">
    <property type="entry name" value="ARM-type_fold"/>
</dbReference>
<dbReference type="PROSITE" id="PS50302">
    <property type="entry name" value="PUM"/>
    <property type="match status" value="2"/>
</dbReference>
<proteinExistence type="predicted"/>
<dbReference type="OMA" id="WFLIVER"/>
<evidence type="ECO:0000313" key="6">
    <source>
        <dbReference type="Proteomes" id="UP000186594"/>
    </source>
</evidence>
<keyword evidence="1" id="KW-0677">Repeat</keyword>
<dbReference type="PROSITE" id="PS50303">
    <property type="entry name" value="PUM_HD"/>
    <property type="match status" value="1"/>
</dbReference>
<keyword evidence="3" id="KW-0175">Coiled coil</keyword>
<feature type="repeat" description="Pumilio" evidence="2">
    <location>
        <begin position="365"/>
        <end position="401"/>
    </location>
</feature>
<evidence type="ECO:0000313" key="5">
    <source>
        <dbReference type="EMBL" id="OLL25955.1"/>
    </source>
</evidence>
<dbReference type="STRING" id="1198029.A0A1U7LTF4"/>
<protein>
    <submittedName>
        <fullName evidence="5">Meiotic coiled-coil protein 2</fullName>
    </submittedName>
</protein>
<sequence length="553" mass="62429">PFENSTSPTLTIDTTSVLSPATTSITTASSFSTINEKEHQDLVYKFAKAQQEIEELKNQLAQGEIAQHTLAQALDDPDQEQEVISQLSSTSTKYQPYQPLKYKHPIPLPPPADSKILGFQERSKSYIGHSKFYTHLSEKQKVKDTNTNTKSTEIILGISSSIPSTSGTLTPFSRTFHPKEPIWDNALPTIPIGQNISNILDSTSYQMIIDKQESNWNSYVERIIQFNDQQASIFLQQKLKTCTIEQKGFIITAVISQAFPLMVNKFGNFIVQRCFEYGTPYHLAQLSTIIEGNVLTLAMDPFGCHVIQKCFDFTPESFKLLIVSEMLKTIPETVIHKFACHVWQKMFEVRWNQSPPTIVKHMNETLKGRWAEVAMSETGSLVVQNIFENCTEDEKKECILEVLLSLDQVIRGKWGNWVIQHIAEHGAPKYSKRTLALILSSSVIYSVDQFASKVIEKVLKISGQNFISKYISCILKPVEGRSRVPLVDIASDQYGNYLISWLLSAQQSGITKEQRGQICSTIKKYLVSLRGSKFGSKVAFMIDRPFSTAERQT</sequence>
<organism evidence="5 6">
    <name type="scientific">Neolecta irregularis (strain DAH-3)</name>
    <dbReference type="NCBI Taxonomy" id="1198029"/>
    <lineage>
        <taxon>Eukaryota</taxon>
        <taxon>Fungi</taxon>
        <taxon>Dikarya</taxon>
        <taxon>Ascomycota</taxon>
        <taxon>Taphrinomycotina</taxon>
        <taxon>Neolectales</taxon>
        <taxon>Neolectaceae</taxon>
        <taxon>Neolecta</taxon>
    </lineage>
</organism>
<accession>A0A1U7LTF4</accession>
<dbReference type="PANTHER" id="PTHR12537">
    <property type="entry name" value="RNA BINDING PROTEIN PUMILIO-RELATED"/>
    <property type="match status" value="1"/>
</dbReference>
<dbReference type="GO" id="GO:0005737">
    <property type="term" value="C:cytoplasm"/>
    <property type="evidence" value="ECO:0007669"/>
    <property type="project" value="TreeGrafter"/>
</dbReference>
<evidence type="ECO:0000256" key="2">
    <source>
        <dbReference type="PROSITE-ProRule" id="PRU00317"/>
    </source>
</evidence>
<dbReference type="GO" id="GO:0003730">
    <property type="term" value="F:mRNA 3'-UTR binding"/>
    <property type="evidence" value="ECO:0007669"/>
    <property type="project" value="TreeGrafter"/>
</dbReference>
<dbReference type="GO" id="GO:0010608">
    <property type="term" value="P:post-transcriptional regulation of gene expression"/>
    <property type="evidence" value="ECO:0007669"/>
    <property type="project" value="TreeGrafter"/>
</dbReference>
<dbReference type="EMBL" id="LXFE01000273">
    <property type="protein sequence ID" value="OLL25955.1"/>
    <property type="molecule type" value="Genomic_DNA"/>
</dbReference>
<dbReference type="InterPro" id="IPR001313">
    <property type="entry name" value="Pumilio_RNA-bd_rpt"/>
</dbReference>
<feature type="domain" description="PUM-HD" evidence="4">
    <location>
        <begin position="191"/>
        <end position="546"/>
    </location>
</feature>